<dbReference type="InterPro" id="IPR036271">
    <property type="entry name" value="Tet_transcr_reg_TetR-rel_C_sf"/>
</dbReference>
<dbReference type="PANTHER" id="PTHR47506">
    <property type="entry name" value="TRANSCRIPTIONAL REGULATORY PROTEIN"/>
    <property type="match status" value="1"/>
</dbReference>
<dbReference type="PANTHER" id="PTHR47506:SF6">
    <property type="entry name" value="HTH-TYPE TRANSCRIPTIONAL REPRESSOR NEMR"/>
    <property type="match status" value="1"/>
</dbReference>
<dbReference type="RefSeq" id="WP_039340110.1">
    <property type="nucleotide sequence ID" value="NZ_PGEZ01000001.1"/>
</dbReference>
<evidence type="ECO:0000313" key="8">
    <source>
        <dbReference type="Proteomes" id="UP000230842"/>
    </source>
</evidence>
<keyword evidence="4" id="KW-0804">Transcription</keyword>
<protein>
    <submittedName>
        <fullName evidence="7">AcrR family transcriptional regulator</fullName>
    </submittedName>
</protein>
<evidence type="ECO:0000256" key="2">
    <source>
        <dbReference type="ARBA" id="ARBA00023015"/>
    </source>
</evidence>
<name>A0A0B2BUU4_9ACTN</name>
<dbReference type="PRINTS" id="PR00455">
    <property type="entry name" value="HTHTETR"/>
</dbReference>
<keyword evidence="1" id="KW-0678">Repressor</keyword>
<feature type="DNA-binding region" description="H-T-H motif" evidence="5">
    <location>
        <begin position="39"/>
        <end position="58"/>
    </location>
</feature>
<keyword evidence="3 5" id="KW-0238">DNA-binding</keyword>
<dbReference type="Pfam" id="PF00440">
    <property type="entry name" value="TetR_N"/>
    <property type="match status" value="1"/>
</dbReference>
<feature type="domain" description="HTH tetR-type" evidence="6">
    <location>
        <begin position="16"/>
        <end position="76"/>
    </location>
</feature>
<reference evidence="7 8" key="1">
    <citation type="submission" date="2017-11" db="EMBL/GenBank/DDBJ databases">
        <title>Genomic Encyclopedia of Archaeal and Bacterial Type Strains, Phase II (KMG-II): From Individual Species to Whole Genera.</title>
        <authorList>
            <person name="Goeker M."/>
        </authorList>
    </citation>
    <scope>NUCLEOTIDE SEQUENCE [LARGE SCALE GENOMIC DNA]</scope>
    <source>
        <strain evidence="7 8">DSM 27763</strain>
    </source>
</reference>
<dbReference type="Gene3D" id="1.10.357.10">
    <property type="entry name" value="Tetracycline Repressor, domain 2"/>
    <property type="match status" value="1"/>
</dbReference>
<evidence type="ECO:0000256" key="1">
    <source>
        <dbReference type="ARBA" id="ARBA00022491"/>
    </source>
</evidence>
<dbReference type="InterPro" id="IPR009057">
    <property type="entry name" value="Homeodomain-like_sf"/>
</dbReference>
<comment type="caution">
    <text evidence="7">The sequence shown here is derived from an EMBL/GenBank/DDBJ whole genome shotgun (WGS) entry which is preliminary data.</text>
</comment>
<dbReference type="SUPFAM" id="SSF46689">
    <property type="entry name" value="Homeodomain-like"/>
    <property type="match status" value="1"/>
</dbReference>
<dbReference type="OrthoDB" id="7252896at2"/>
<dbReference type="InterPro" id="IPR001647">
    <property type="entry name" value="HTH_TetR"/>
</dbReference>
<evidence type="ECO:0000256" key="5">
    <source>
        <dbReference type="PROSITE-ProRule" id="PRU00335"/>
    </source>
</evidence>
<dbReference type="AlphaFoldDB" id="A0A0B2BUU4"/>
<keyword evidence="8" id="KW-1185">Reference proteome</keyword>
<sequence length="203" mass="21831">MAVRTSGSVTRAQRQAQTRAALVETARRLFLDEGYGVTTLDRVALEAGYSKGAVYSNFKSKEELGLAVLDQIHAEMVTEVMESLAGAETYEGLLAGFGGWLHRRLGQPRWTALEVEFAAVVRQSPYVATELATRHRQIRGTIAEVLRSLVADAGVRLALSPEQTATALLSLGIGMGAQRSLDADVDVEAFTGTMRTLLLPPAG</sequence>
<dbReference type="PROSITE" id="PS50977">
    <property type="entry name" value="HTH_TETR_2"/>
    <property type="match status" value="1"/>
</dbReference>
<evidence type="ECO:0000256" key="3">
    <source>
        <dbReference type="ARBA" id="ARBA00023125"/>
    </source>
</evidence>
<proteinExistence type="predicted"/>
<dbReference type="EMBL" id="PGEZ01000001">
    <property type="protein sequence ID" value="PJJ58082.1"/>
    <property type="molecule type" value="Genomic_DNA"/>
</dbReference>
<gene>
    <name evidence="7" type="ORF">CLV56_2327</name>
</gene>
<keyword evidence="2" id="KW-0805">Transcription regulation</keyword>
<dbReference type="Pfam" id="PF13977">
    <property type="entry name" value="TetR_C_6"/>
    <property type="match status" value="1"/>
</dbReference>
<accession>A0A0B2BUU4</accession>
<dbReference type="InterPro" id="IPR039538">
    <property type="entry name" value="BetI_C"/>
</dbReference>
<evidence type="ECO:0000313" key="7">
    <source>
        <dbReference type="EMBL" id="PJJ58082.1"/>
    </source>
</evidence>
<evidence type="ECO:0000256" key="4">
    <source>
        <dbReference type="ARBA" id="ARBA00023163"/>
    </source>
</evidence>
<dbReference type="GO" id="GO:0003677">
    <property type="term" value="F:DNA binding"/>
    <property type="evidence" value="ECO:0007669"/>
    <property type="project" value="UniProtKB-UniRule"/>
</dbReference>
<organism evidence="7 8">
    <name type="scientific">Mumia flava</name>
    <dbReference type="NCBI Taxonomy" id="1348852"/>
    <lineage>
        <taxon>Bacteria</taxon>
        <taxon>Bacillati</taxon>
        <taxon>Actinomycetota</taxon>
        <taxon>Actinomycetes</taxon>
        <taxon>Propionibacteriales</taxon>
        <taxon>Nocardioidaceae</taxon>
        <taxon>Mumia</taxon>
    </lineage>
</organism>
<dbReference type="Proteomes" id="UP000230842">
    <property type="component" value="Unassembled WGS sequence"/>
</dbReference>
<dbReference type="SUPFAM" id="SSF48498">
    <property type="entry name" value="Tetracyclin repressor-like, C-terminal domain"/>
    <property type="match status" value="1"/>
</dbReference>
<evidence type="ECO:0000259" key="6">
    <source>
        <dbReference type="PROSITE" id="PS50977"/>
    </source>
</evidence>